<dbReference type="EMBL" id="SJPJ01000001">
    <property type="protein sequence ID" value="TWT80075.1"/>
    <property type="molecule type" value="Genomic_DNA"/>
</dbReference>
<dbReference type="InterPro" id="IPR029058">
    <property type="entry name" value="AB_hydrolase_fold"/>
</dbReference>
<keyword evidence="6" id="KW-1185">Reference proteome</keyword>
<dbReference type="Proteomes" id="UP000315010">
    <property type="component" value="Unassembled WGS sequence"/>
</dbReference>
<protein>
    <submittedName>
        <fullName evidence="5">Acetylxylan esterase</fullName>
        <ecNumber evidence="5">3.1.1.72</ecNumber>
    </submittedName>
</protein>
<dbReference type="OrthoDB" id="9794725at2"/>
<dbReference type="SUPFAM" id="SSF53474">
    <property type="entry name" value="alpha/beta-Hydrolases"/>
    <property type="match status" value="1"/>
</dbReference>
<comment type="caution">
    <text evidence="5">The sequence shown here is derived from an EMBL/GenBank/DDBJ whole genome shotgun (WGS) entry which is preliminary data.</text>
</comment>
<feature type="domain" description="BD-FAE-like" evidence="4">
    <location>
        <begin position="84"/>
        <end position="199"/>
    </location>
</feature>
<feature type="compositionally biased region" description="Polar residues" evidence="2">
    <location>
        <begin position="48"/>
        <end position="65"/>
    </location>
</feature>
<reference evidence="5 6" key="1">
    <citation type="submission" date="2019-02" db="EMBL/GenBank/DDBJ databases">
        <title>Deep-cultivation of Planctomycetes and their phenomic and genomic characterization uncovers novel biology.</title>
        <authorList>
            <person name="Wiegand S."/>
            <person name="Jogler M."/>
            <person name="Boedeker C."/>
            <person name="Pinto D."/>
            <person name="Vollmers J."/>
            <person name="Rivas-Marin E."/>
            <person name="Kohn T."/>
            <person name="Peeters S.H."/>
            <person name="Heuer A."/>
            <person name="Rast P."/>
            <person name="Oberbeckmann S."/>
            <person name="Bunk B."/>
            <person name="Jeske O."/>
            <person name="Meyerdierks A."/>
            <person name="Storesund J.E."/>
            <person name="Kallscheuer N."/>
            <person name="Luecker S."/>
            <person name="Lage O.M."/>
            <person name="Pohl T."/>
            <person name="Merkel B.J."/>
            <person name="Hornburger P."/>
            <person name="Mueller R.-W."/>
            <person name="Bruemmer F."/>
            <person name="Labrenz M."/>
            <person name="Spormann A.M."/>
            <person name="Op Den Camp H."/>
            <person name="Overmann J."/>
            <person name="Amann R."/>
            <person name="Jetten M.S.M."/>
            <person name="Mascher T."/>
            <person name="Medema M.H."/>
            <person name="Devos D.P."/>
            <person name="Kaster A.-K."/>
            <person name="Ovreas L."/>
            <person name="Rohde M."/>
            <person name="Galperin M.Y."/>
            <person name="Jogler C."/>
        </authorList>
    </citation>
    <scope>NUCLEOTIDE SEQUENCE [LARGE SCALE GENOMIC DNA]</scope>
    <source>
        <strain evidence="5 6">CA13</strain>
    </source>
</reference>
<dbReference type="AlphaFoldDB" id="A0A5C5YYA8"/>
<dbReference type="PANTHER" id="PTHR48081">
    <property type="entry name" value="AB HYDROLASE SUPERFAMILY PROTEIN C4A8.06C"/>
    <property type="match status" value="1"/>
</dbReference>
<dbReference type="RefSeq" id="WP_146395168.1">
    <property type="nucleotide sequence ID" value="NZ_SJPJ01000001.1"/>
</dbReference>
<evidence type="ECO:0000256" key="2">
    <source>
        <dbReference type="SAM" id="MobiDB-lite"/>
    </source>
</evidence>
<organism evidence="5 6">
    <name type="scientific">Novipirellula herctigrandis</name>
    <dbReference type="NCBI Taxonomy" id="2527986"/>
    <lineage>
        <taxon>Bacteria</taxon>
        <taxon>Pseudomonadati</taxon>
        <taxon>Planctomycetota</taxon>
        <taxon>Planctomycetia</taxon>
        <taxon>Pirellulales</taxon>
        <taxon>Pirellulaceae</taxon>
        <taxon>Novipirellula</taxon>
    </lineage>
</organism>
<feature type="region of interest" description="Disordered" evidence="2">
    <location>
        <begin position="44"/>
        <end position="68"/>
    </location>
</feature>
<dbReference type="InterPro" id="IPR049492">
    <property type="entry name" value="BD-FAE-like_dom"/>
</dbReference>
<evidence type="ECO:0000256" key="1">
    <source>
        <dbReference type="ARBA" id="ARBA00022801"/>
    </source>
</evidence>
<feature type="signal peptide" evidence="3">
    <location>
        <begin position="1"/>
        <end position="27"/>
    </location>
</feature>
<name>A0A5C5YYA8_9BACT</name>
<dbReference type="Gene3D" id="3.40.50.1820">
    <property type="entry name" value="alpha/beta hydrolase"/>
    <property type="match status" value="1"/>
</dbReference>
<dbReference type="InterPro" id="IPR050300">
    <property type="entry name" value="GDXG_lipolytic_enzyme"/>
</dbReference>
<feature type="chain" id="PRO_5022820110" evidence="3">
    <location>
        <begin position="28"/>
        <end position="311"/>
    </location>
</feature>
<accession>A0A5C5YYA8</accession>
<dbReference type="GO" id="GO:0046555">
    <property type="term" value="F:acetylxylan esterase activity"/>
    <property type="evidence" value="ECO:0007669"/>
    <property type="project" value="UniProtKB-EC"/>
</dbReference>
<proteinExistence type="predicted"/>
<sequence length="311" mass="34135" precursor="true">MMKSVAYTILFLAVLSGTATNVQNVLAESPANVTQADSVIQVWPEQPPTWTAPSESQRDTSTPESRQVGGKDVVRLGYVSTPEMHVYHAKNTEKSETVIVVCPGGGYSILAWDLEGTEIAEFLREIGVTTVVLKYRVPTREESQSWKAPVQDIQRTISMIRSGAVAGLEPKRVGVLGFSAGGNASARAATATERFYSPIDSNDSAGFSPDFAVLVYPAWLVEKENPTKLLDEIRVTESTPPIFFAHARDDRIDCLNSVTMFSELQKYKQNASLHVFAQGGHGFGARPVGNATDAWPELLENWMRDQEWIGK</sequence>
<evidence type="ECO:0000259" key="4">
    <source>
        <dbReference type="Pfam" id="PF20434"/>
    </source>
</evidence>
<evidence type="ECO:0000313" key="6">
    <source>
        <dbReference type="Proteomes" id="UP000315010"/>
    </source>
</evidence>
<dbReference type="PANTHER" id="PTHR48081:SF6">
    <property type="entry name" value="PEPTIDASE S9 PROLYL OLIGOPEPTIDASE CATALYTIC DOMAIN-CONTAINING PROTEIN"/>
    <property type="match status" value="1"/>
</dbReference>
<dbReference type="EC" id="3.1.1.72" evidence="5"/>
<keyword evidence="3" id="KW-0732">Signal</keyword>
<gene>
    <name evidence="5" type="primary">axeA1_1</name>
    <name evidence="5" type="ORF">CA13_14880</name>
</gene>
<evidence type="ECO:0000256" key="3">
    <source>
        <dbReference type="SAM" id="SignalP"/>
    </source>
</evidence>
<dbReference type="Pfam" id="PF20434">
    <property type="entry name" value="BD-FAE"/>
    <property type="match status" value="1"/>
</dbReference>
<evidence type="ECO:0000313" key="5">
    <source>
        <dbReference type="EMBL" id="TWT80075.1"/>
    </source>
</evidence>
<keyword evidence="1 5" id="KW-0378">Hydrolase</keyword>